<evidence type="ECO:0000313" key="3">
    <source>
        <dbReference type="Proteomes" id="UP000078540"/>
    </source>
</evidence>
<evidence type="ECO:0000256" key="1">
    <source>
        <dbReference type="SAM" id="SignalP"/>
    </source>
</evidence>
<reference evidence="2 3" key="1">
    <citation type="submission" date="2015-09" db="EMBL/GenBank/DDBJ databases">
        <title>Atta colombica WGS genome.</title>
        <authorList>
            <person name="Nygaard S."/>
            <person name="Hu H."/>
            <person name="Boomsma J."/>
            <person name="Zhang G."/>
        </authorList>
    </citation>
    <scope>NUCLEOTIDE SEQUENCE [LARGE SCALE GENOMIC DNA]</scope>
    <source>
        <strain evidence="2">Treedump-2</strain>
        <tissue evidence="2">Whole body</tissue>
    </source>
</reference>
<evidence type="ECO:0000313" key="2">
    <source>
        <dbReference type="EMBL" id="KYM80696.1"/>
    </source>
</evidence>
<feature type="chain" id="PRO_5008269343" evidence="1">
    <location>
        <begin position="20"/>
        <end position="56"/>
    </location>
</feature>
<accession>A0A195B863</accession>
<proteinExistence type="predicted"/>
<protein>
    <submittedName>
        <fullName evidence="2">Uncharacterized protein</fullName>
    </submittedName>
</protein>
<gene>
    <name evidence="2" type="ORF">ALC53_08865</name>
</gene>
<keyword evidence="1" id="KW-0732">Signal</keyword>
<dbReference type="EMBL" id="KQ976558">
    <property type="protein sequence ID" value="KYM80696.1"/>
    <property type="molecule type" value="Genomic_DNA"/>
</dbReference>
<name>A0A195B863_9HYME</name>
<organism evidence="2 3">
    <name type="scientific">Atta colombica</name>
    <dbReference type="NCBI Taxonomy" id="520822"/>
    <lineage>
        <taxon>Eukaryota</taxon>
        <taxon>Metazoa</taxon>
        <taxon>Ecdysozoa</taxon>
        <taxon>Arthropoda</taxon>
        <taxon>Hexapoda</taxon>
        <taxon>Insecta</taxon>
        <taxon>Pterygota</taxon>
        <taxon>Neoptera</taxon>
        <taxon>Endopterygota</taxon>
        <taxon>Hymenoptera</taxon>
        <taxon>Apocrita</taxon>
        <taxon>Aculeata</taxon>
        <taxon>Formicoidea</taxon>
        <taxon>Formicidae</taxon>
        <taxon>Myrmicinae</taxon>
        <taxon>Atta</taxon>
    </lineage>
</organism>
<feature type="signal peptide" evidence="1">
    <location>
        <begin position="1"/>
        <end position="19"/>
    </location>
</feature>
<dbReference type="AlphaFoldDB" id="A0A195B863"/>
<sequence length="56" mass="6669">MNMSLLLSTIFVIKTLLLGRFMTDWSKDHTSTYTMSPSPPELRYFLVLKQTLWKMR</sequence>
<keyword evidence="3" id="KW-1185">Reference proteome</keyword>
<dbReference type="Proteomes" id="UP000078540">
    <property type="component" value="Unassembled WGS sequence"/>
</dbReference>